<dbReference type="RefSeq" id="WP_006303065.1">
    <property type="nucleotide sequence ID" value="NZ_ACGK02000002.1"/>
</dbReference>
<proteinExistence type="predicted"/>
<organism evidence="4 5">
    <name type="scientific">Fannyhessea vaginae DSM 15829</name>
    <dbReference type="NCBI Taxonomy" id="525256"/>
    <lineage>
        <taxon>Bacteria</taxon>
        <taxon>Bacillati</taxon>
        <taxon>Actinomycetota</taxon>
        <taxon>Coriobacteriia</taxon>
        <taxon>Coriobacteriales</taxon>
        <taxon>Atopobiaceae</taxon>
        <taxon>Fannyhessea</taxon>
    </lineage>
</organism>
<dbReference type="AlphaFoldDB" id="F1T5X6"/>
<dbReference type="Pfam" id="PF09479">
    <property type="entry name" value="Flg_new"/>
    <property type="match status" value="1"/>
</dbReference>
<accession>F1T5X6</accession>
<dbReference type="Gene3D" id="2.60.40.4270">
    <property type="entry name" value="Listeria-Bacteroides repeat domain"/>
    <property type="match status" value="1"/>
</dbReference>
<feature type="transmembrane region" description="Helical" evidence="3">
    <location>
        <begin position="1118"/>
        <end position="1141"/>
    </location>
</feature>
<evidence type="ECO:0000256" key="3">
    <source>
        <dbReference type="SAM" id="Phobius"/>
    </source>
</evidence>
<name>F1T5X6_9ACTN</name>
<evidence type="ECO:0000313" key="5">
    <source>
        <dbReference type="Proteomes" id="UP000005947"/>
    </source>
</evidence>
<dbReference type="EMBL" id="ACGK02000002">
    <property type="protein sequence ID" value="EGF22881.1"/>
    <property type="molecule type" value="Genomic_DNA"/>
</dbReference>
<dbReference type="InterPro" id="IPR042229">
    <property type="entry name" value="Listeria/Bacterioides_rpt_sf"/>
</dbReference>
<evidence type="ECO:0000256" key="1">
    <source>
        <dbReference type="ARBA" id="ARBA00004196"/>
    </source>
</evidence>
<keyword evidence="3" id="KW-0472">Membrane</keyword>
<comment type="subcellular location">
    <subcellularLocation>
        <location evidence="1">Cell envelope</location>
    </subcellularLocation>
</comment>
<dbReference type="SUPFAM" id="SSF51126">
    <property type="entry name" value="Pectin lyase-like"/>
    <property type="match status" value="1"/>
</dbReference>
<feature type="region of interest" description="Disordered" evidence="2">
    <location>
        <begin position="1085"/>
        <end position="1116"/>
    </location>
</feature>
<dbReference type="eggNOG" id="ENOG502Z8T3">
    <property type="taxonomic scope" value="Bacteria"/>
</dbReference>
<dbReference type="Proteomes" id="UP000005947">
    <property type="component" value="Unassembled WGS sequence"/>
</dbReference>
<keyword evidence="3" id="KW-0812">Transmembrane</keyword>
<dbReference type="OrthoDB" id="2078652at2"/>
<dbReference type="GO" id="GO:0030313">
    <property type="term" value="C:cell envelope"/>
    <property type="evidence" value="ECO:0007669"/>
    <property type="project" value="UniProtKB-SubCell"/>
</dbReference>
<protein>
    <submittedName>
        <fullName evidence="4">Repeat protein</fullName>
    </submittedName>
</protein>
<keyword evidence="3" id="KW-1133">Transmembrane helix</keyword>
<evidence type="ECO:0000256" key="2">
    <source>
        <dbReference type="SAM" id="MobiDB-lite"/>
    </source>
</evidence>
<sequence length="1148" mass="123079">MTGFKTALTAKEGSLITDGTYVFKNNGQEDGCGISLQGKVHGSTGKDKLTITADDICDTDFYTDSVVFENCTVSVTSQTRTWFDARNLTLKNACLSVAGFGMSYYVNNLTMENSEFTINKRGWRHATGLTIQGSSTIKDSTITANAGSTAGISVGAQDKEINIINSTLVFNNGGTGGLNVNTGKVVLTDSTIKGNGKNSGALFGAQKDGSIEFLGNCLVETPAATNADTGAGVQNHYIVKGGSYALTYEPNYHSSLGSTVPVNGAENGNEQLSLFTLADSSVRMLTPLNKQGNTYEYKVEKASADSKKHVWVPAATVTFSLNEPSVKEPVRAQFADGTTEEVKAFAMRGYSLSAAQSVAGGSVSTPSDPMAAGYKFLGWFYKDANGVEQAFDPSTVVTTDTAVYAKWEKDPTSYAVVYHNADTQNAASYMVSGNNAQRAQKVCSIEEVIKSVPKFVPYGKTFVGWSTDPQDATKIVEVGSMLSIPQDVQTRDLYAVWKDKTVSIKFSANGGVFDAQSIFKTHPDVFDITKDSTGGEVAVVKKSAKISDKLTLNALLQSCGDGSVSAASDGLNTPESSDSAAYKTLAAKPYHVLDNQKEEKSVFGFVYSTLYKYWFSDVEGNAATTISGDTKLDNDYTYYLKWKLAPHVEQIHADTSIPADILVGTDTAHKQPYEVIPGQTVDFTGAISSAVVKDQMKNIEAKFSATKQSDYKNIALSDIKSSFVATFKVPQGLSLPDNLKPSDISTEGFSDTFSVSHVEVKDNTAMVTLQLKDGIQNYEELQTAVQKNLNDTMKLTIHGVKVHKDFTGTAQVSGSVQGSFSAVATKDTNGSKTIKLFSFTWKGVQTEEGRDSSTTSVDDGILFSVAAQQPISTQLYGDLLLADDTEHTAVPYVSPDTPFTVTGALCATQIKDQMNAIETVYPNLNHKDIALDIQNFEFTATFSVPEGMNLPKTVTKDTVRAVDFGDGFVVKDVVASGNTLTVTFALKDEASLKTYDDLEKIVDAAGGKSGWMKLVVSGVSVDPNVEDATRLTMKGTVHGTFAAAATSKGGVRKVFSFVWNATQWPDGKDKLATDDETIQLSVLVKKPQTEPHTTPDTHTPSVHKPHGDSHTPQTSDSLAGLATLLPQGIASGIMLVTGALLRKRRHNK</sequence>
<keyword evidence="5" id="KW-1185">Reference proteome</keyword>
<gene>
    <name evidence="4" type="ORF">HMPREF0091_10876</name>
</gene>
<comment type="caution">
    <text evidence="4">The sequence shown here is derived from an EMBL/GenBank/DDBJ whole genome shotgun (WGS) entry which is preliminary data.</text>
</comment>
<dbReference type="InterPro" id="IPR013378">
    <property type="entry name" value="InlB-like_B-rpt"/>
</dbReference>
<reference evidence="4 5" key="1">
    <citation type="submission" date="2011-02" db="EMBL/GenBank/DDBJ databases">
        <authorList>
            <person name="Muzny D."/>
            <person name="Qin X."/>
            <person name="Buhay C."/>
            <person name="Dugan-Rocha S."/>
            <person name="Ding Y."/>
            <person name="Chen G."/>
            <person name="Hawes A."/>
            <person name="Holder M."/>
            <person name="Jhangiani S."/>
            <person name="Johnson A."/>
            <person name="Khan Z."/>
            <person name="Li Z."/>
            <person name="Liu W."/>
            <person name="Liu X."/>
            <person name="Perez L."/>
            <person name="Shen H."/>
            <person name="Wang Q."/>
            <person name="Watt J."/>
            <person name="Xi L."/>
            <person name="Xin Y."/>
            <person name="Zhou J."/>
            <person name="Deng J."/>
            <person name="Jiang H."/>
            <person name="Liu Y."/>
            <person name="Qu J."/>
            <person name="Song X.-Z."/>
            <person name="Zhang L."/>
            <person name="Villasana D."/>
            <person name="Johnson A."/>
            <person name="Liu J."/>
            <person name="Liyanage D."/>
            <person name="Lorensuhewa L."/>
            <person name="Robinson T."/>
            <person name="Song A."/>
            <person name="Song B.-B."/>
            <person name="Dinh H."/>
            <person name="Thornton R."/>
            <person name="Coyle M."/>
            <person name="Francisco L."/>
            <person name="Jackson L."/>
            <person name="Javaid M."/>
            <person name="Korchina V."/>
            <person name="Kovar C."/>
            <person name="Mata R."/>
            <person name="Mathew T."/>
            <person name="Ngo R."/>
            <person name="Nguyen L."/>
            <person name="Nguyen N."/>
            <person name="Okwuonu G."/>
            <person name="Ongeri F."/>
            <person name="Pham C."/>
            <person name="Simmons D."/>
            <person name="Wilczek-Boney K."/>
            <person name="Hale W."/>
            <person name="Jakkamsetti A."/>
            <person name="Pham P."/>
            <person name="Ruth R."/>
            <person name="San Lucas F."/>
            <person name="Warren J."/>
            <person name="Zhang J."/>
            <person name="Zhao Z."/>
            <person name="Zhou C."/>
            <person name="Zhu D."/>
            <person name="Lee S."/>
            <person name="Bess C."/>
            <person name="Blankenburg K."/>
            <person name="Forbes L."/>
            <person name="Fu Q."/>
            <person name="Gubbala S."/>
            <person name="Hirani K."/>
            <person name="Jayaseelan J.C."/>
            <person name="Lara F."/>
            <person name="Munidasa M."/>
            <person name="Palculict T."/>
            <person name="Patil S."/>
            <person name="Pu L.-L."/>
            <person name="Saada N."/>
            <person name="Tang L."/>
            <person name="Weissenberger G."/>
            <person name="Zhu Y."/>
            <person name="Hemphill L."/>
            <person name="Shang Y."/>
            <person name="Youmans B."/>
            <person name="Ayvaz T."/>
            <person name="Ross M."/>
            <person name="Santibanez J."/>
            <person name="Aqrawi P."/>
            <person name="Gross S."/>
            <person name="Joshi V."/>
            <person name="Fowler G."/>
            <person name="Nazareth L."/>
            <person name="Reid J."/>
            <person name="Worley K."/>
            <person name="Petrosino J."/>
            <person name="Highlander S."/>
            <person name="Gibbs R."/>
        </authorList>
    </citation>
    <scope>NUCLEOTIDE SEQUENCE [LARGE SCALE GENOMIC DNA]</scope>
    <source>
        <strain evidence="4 5">DSM 15829</strain>
    </source>
</reference>
<evidence type="ECO:0000313" key="4">
    <source>
        <dbReference type="EMBL" id="EGF22881.1"/>
    </source>
</evidence>
<dbReference type="InterPro" id="IPR011050">
    <property type="entry name" value="Pectin_lyase_fold/virulence"/>
</dbReference>